<dbReference type="CDD" id="cd03770">
    <property type="entry name" value="SR_TndX_transposase"/>
    <property type="match status" value="1"/>
</dbReference>
<evidence type="ECO:0000256" key="1">
    <source>
        <dbReference type="SAM" id="Coils"/>
    </source>
</evidence>
<feature type="coiled-coil region" evidence="1">
    <location>
        <begin position="410"/>
        <end position="448"/>
    </location>
</feature>
<name>A0ABP7V9K5_9BACI</name>
<dbReference type="Proteomes" id="UP001501734">
    <property type="component" value="Unassembled WGS sequence"/>
</dbReference>
<dbReference type="SMART" id="SM00857">
    <property type="entry name" value="Resolvase"/>
    <property type="match status" value="1"/>
</dbReference>
<dbReference type="EMBL" id="BAABDL010000024">
    <property type="protein sequence ID" value="GAA4061188.1"/>
    <property type="molecule type" value="Genomic_DNA"/>
</dbReference>
<reference evidence="5" key="1">
    <citation type="journal article" date="2019" name="Int. J. Syst. Evol. Microbiol.">
        <title>The Global Catalogue of Microorganisms (GCM) 10K type strain sequencing project: providing services to taxonomists for standard genome sequencing and annotation.</title>
        <authorList>
            <consortium name="The Broad Institute Genomics Platform"/>
            <consortium name="The Broad Institute Genome Sequencing Center for Infectious Disease"/>
            <person name="Wu L."/>
            <person name="Ma J."/>
        </authorList>
    </citation>
    <scope>NUCLEOTIDE SEQUENCE [LARGE SCALE GENOMIC DNA]</scope>
    <source>
        <strain evidence="5">JCM 17250</strain>
    </source>
</reference>
<dbReference type="InterPro" id="IPR025378">
    <property type="entry name" value="DUF4368"/>
</dbReference>
<protein>
    <submittedName>
        <fullName evidence="4">Recombinase family protein</fullName>
    </submittedName>
</protein>
<evidence type="ECO:0000313" key="5">
    <source>
        <dbReference type="Proteomes" id="UP001501734"/>
    </source>
</evidence>
<feature type="domain" description="Recombinase" evidence="3">
    <location>
        <begin position="181"/>
        <end position="324"/>
    </location>
</feature>
<keyword evidence="5" id="KW-1185">Reference proteome</keyword>
<accession>A0ABP7V9K5</accession>
<dbReference type="Gene3D" id="3.90.1750.20">
    <property type="entry name" value="Putative Large Serine Recombinase, Chain B, Domain 2"/>
    <property type="match status" value="1"/>
</dbReference>
<comment type="caution">
    <text evidence="4">The sequence shown here is derived from an EMBL/GenBank/DDBJ whole genome shotgun (WGS) entry which is preliminary data.</text>
</comment>
<dbReference type="PROSITE" id="PS51736">
    <property type="entry name" value="RECOMBINASES_3"/>
    <property type="match status" value="1"/>
</dbReference>
<sequence>MFRQSMMEQPMNHYSAIRTDSEKVTALYCRLSRDDELAGDSNSIVNQKAILQKYAEDHGFYPTQFYVDDGFSETTFDRPEFNRMIADVQAGIVDTVIIKDMSRFGRDYLKVGYYTEVVFPEADVRFIAINNGIDSANQQDSDFTPFLNIINEWYAKDTSKKIRASFKSKGQSGKPLSTTVPYGYMKSPEDNSKWIVDEDAAEVVRLIFKLCISGLGPTQIARELKKREIIVPSVHMRKKGINIAARTPSNPFAWQGRSVANILERQEYLEHTINFKTRKQSYKTNKKIWNDPEDWAVFKNTHEAIIDEESWKVVQKIREGKRRPAKLGPMSVLSGMMFCADCGAKLYQVRGKRIPKHLEYFVCATYRKEKGMCTSHRIRNQVVEELLLEDLKRITAFAKNHEEEFTQVVLNQFEQELSQKQRKDERTFEEAKARMKSLDTIIEKLYEDNVFGKISDIEKLYEDNVFGKISDDRFRRMSASYEAEQAELKAKMHQLQAELNKSRENIINTKHSLQLVKKHTEISTISPELIREFVDKIIVYQAEKVNGKQEQRIKIYYNCIGAIEIEPSVKMQTS</sequence>
<dbReference type="InterPro" id="IPR025827">
    <property type="entry name" value="Zn_ribbon_recom_dom"/>
</dbReference>
<dbReference type="PROSITE" id="PS51737">
    <property type="entry name" value="RECOMBINASE_DNA_BIND"/>
    <property type="match status" value="1"/>
</dbReference>
<evidence type="ECO:0000313" key="4">
    <source>
        <dbReference type="EMBL" id="GAA4061188.1"/>
    </source>
</evidence>
<evidence type="ECO:0000259" key="3">
    <source>
        <dbReference type="PROSITE" id="PS51737"/>
    </source>
</evidence>
<dbReference type="RefSeq" id="WP_344910054.1">
    <property type="nucleotide sequence ID" value="NZ_BAABDL010000024.1"/>
</dbReference>
<feature type="domain" description="Resolvase/invertase-type recombinase catalytic" evidence="2">
    <location>
        <begin position="24"/>
        <end position="173"/>
    </location>
</feature>
<dbReference type="PANTHER" id="PTHR30461:SF23">
    <property type="entry name" value="DNA RECOMBINASE-RELATED"/>
    <property type="match status" value="1"/>
</dbReference>
<dbReference type="InterPro" id="IPR036162">
    <property type="entry name" value="Resolvase-like_N_sf"/>
</dbReference>
<proteinExistence type="predicted"/>
<dbReference type="PANTHER" id="PTHR30461">
    <property type="entry name" value="DNA-INVERTASE FROM LAMBDOID PROPHAGE"/>
    <property type="match status" value="1"/>
</dbReference>
<dbReference type="SUPFAM" id="SSF53041">
    <property type="entry name" value="Resolvase-like"/>
    <property type="match status" value="1"/>
</dbReference>
<dbReference type="Pfam" id="PF14287">
    <property type="entry name" value="DUF4368"/>
    <property type="match status" value="1"/>
</dbReference>
<dbReference type="Pfam" id="PF00239">
    <property type="entry name" value="Resolvase"/>
    <property type="match status" value="1"/>
</dbReference>
<keyword evidence="1" id="KW-0175">Coiled coil</keyword>
<dbReference type="InterPro" id="IPR038109">
    <property type="entry name" value="DNA_bind_recomb_sf"/>
</dbReference>
<gene>
    <name evidence="4" type="ORF">GCM10022410_05300</name>
</gene>
<dbReference type="Gene3D" id="3.40.50.1390">
    <property type="entry name" value="Resolvase, N-terminal catalytic domain"/>
    <property type="match status" value="1"/>
</dbReference>
<organism evidence="4 5">
    <name type="scientific">Amphibacillus indicireducens</name>
    <dbReference type="NCBI Taxonomy" id="1076330"/>
    <lineage>
        <taxon>Bacteria</taxon>
        <taxon>Bacillati</taxon>
        <taxon>Bacillota</taxon>
        <taxon>Bacilli</taxon>
        <taxon>Bacillales</taxon>
        <taxon>Bacillaceae</taxon>
        <taxon>Amphibacillus</taxon>
    </lineage>
</organism>
<feature type="coiled-coil region" evidence="1">
    <location>
        <begin position="478"/>
        <end position="512"/>
    </location>
</feature>
<dbReference type="Pfam" id="PF13408">
    <property type="entry name" value="Zn_ribbon_recom"/>
    <property type="match status" value="1"/>
</dbReference>
<dbReference type="InterPro" id="IPR006119">
    <property type="entry name" value="Resolv_N"/>
</dbReference>
<evidence type="ECO:0000259" key="2">
    <source>
        <dbReference type="PROSITE" id="PS51736"/>
    </source>
</evidence>
<dbReference type="InterPro" id="IPR011109">
    <property type="entry name" value="DNA_bind_recombinase_dom"/>
</dbReference>
<dbReference type="InterPro" id="IPR050639">
    <property type="entry name" value="SSR_resolvase"/>
</dbReference>
<dbReference type="Pfam" id="PF07508">
    <property type="entry name" value="Recombinase"/>
    <property type="match status" value="1"/>
</dbReference>